<gene>
    <name evidence="2" type="ORF">IDM40_05800</name>
</gene>
<evidence type="ECO:0000259" key="1">
    <source>
        <dbReference type="PROSITE" id="PS51186"/>
    </source>
</evidence>
<name>A0ABR9P3A3_9ACTN</name>
<accession>A0ABR9P3A3</accession>
<dbReference type="Gene3D" id="3.40.630.30">
    <property type="match status" value="1"/>
</dbReference>
<protein>
    <submittedName>
        <fullName evidence="2">GNAT family N-acetyltransferase</fullName>
    </submittedName>
</protein>
<keyword evidence="3" id="KW-1185">Reference proteome</keyword>
<dbReference type="Proteomes" id="UP000806528">
    <property type="component" value="Unassembled WGS sequence"/>
</dbReference>
<dbReference type="InterPro" id="IPR000182">
    <property type="entry name" value="GNAT_dom"/>
</dbReference>
<dbReference type="PROSITE" id="PS51186">
    <property type="entry name" value="GNAT"/>
    <property type="match status" value="1"/>
</dbReference>
<feature type="domain" description="N-acetyltransferase" evidence="1">
    <location>
        <begin position="2"/>
        <end position="167"/>
    </location>
</feature>
<sequence>MFRMRKATADDTPAVADMIRARCSWLEHRGLPSLREDADDLAGQARHGFMWLLCTDPGNSAEPEDVVGCTTVLDRPTTEGWAEAGRAGDDALHLFSTVTHPEYRGLRPGAVISRWVARQAAHQGRAWLRLSCVGPELARYYRDQGFETVRELPDGGDTLFLMERRTVDAP</sequence>
<organism evidence="2 3">
    <name type="scientific">Nocardiopsis coralli</name>
    <dbReference type="NCBI Taxonomy" id="2772213"/>
    <lineage>
        <taxon>Bacteria</taxon>
        <taxon>Bacillati</taxon>
        <taxon>Actinomycetota</taxon>
        <taxon>Actinomycetes</taxon>
        <taxon>Streptosporangiales</taxon>
        <taxon>Nocardiopsidaceae</taxon>
        <taxon>Nocardiopsis</taxon>
    </lineage>
</organism>
<dbReference type="SUPFAM" id="SSF55729">
    <property type="entry name" value="Acyl-CoA N-acyltransferases (Nat)"/>
    <property type="match status" value="1"/>
</dbReference>
<comment type="caution">
    <text evidence="2">The sequence shown here is derived from an EMBL/GenBank/DDBJ whole genome shotgun (WGS) entry which is preliminary data.</text>
</comment>
<reference evidence="2 3" key="1">
    <citation type="submission" date="2020-09" db="EMBL/GenBank/DDBJ databases">
        <title>Diversity and distribution of actinomycetes associated with coral in the coast of Hainan.</title>
        <authorList>
            <person name="Li F."/>
        </authorList>
    </citation>
    <scope>NUCLEOTIDE SEQUENCE [LARGE SCALE GENOMIC DNA]</scope>
    <source>
        <strain evidence="2 3">HNM0947</strain>
    </source>
</reference>
<dbReference type="EMBL" id="JADBGI010000004">
    <property type="protein sequence ID" value="MBE2998220.1"/>
    <property type="molecule type" value="Genomic_DNA"/>
</dbReference>
<proteinExistence type="predicted"/>
<dbReference type="InterPro" id="IPR016181">
    <property type="entry name" value="Acyl_CoA_acyltransferase"/>
</dbReference>
<evidence type="ECO:0000313" key="2">
    <source>
        <dbReference type="EMBL" id="MBE2998220.1"/>
    </source>
</evidence>
<evidence type="ECO:0000313" key="3">
    <source>
        <dbReference type="Proteomes" id="UP000806528"/>
    </source>
</evidence>